<feature type="coiled-coil region" evidence="5">
    <location>
        <begin position="90"/>
        <end position="117"/>
    </location>
</feature>
<name>A0A397V7R1_9GLOM</name>
<evidence type="ECO:0000313" key="8">
    <source>
        <dbReference type="EMBL" id="RIB15326.1"/>
    </source>
</evidence>
<feature type="compositionally biased region" description="Basic and acidic residues" evidence="6">
    <location>
        <begin position="222"/>
        <end position="251"/>
    </location>
</feature>
<evidence type="ECO:0000256" key="6">
    <source>
        <dbReference type="SAM" id="MobiDB-lite"/>
    </source>
</evidence>
<feature type="region of interest" description="Disordered" evidence="6">
    <location>
        <begin position="222"/>
        <end position="277"/>
    </location>
</feature>
<dbReference type="EMBL" id="QKWP01000752">
    <property type="protein sequence ID" value="RIB15326.1"/>
    <property type="molecule type" value="Genomic_DNA"/>
</dbReference>
<organism evidence="8 9">
    <name type="scientific">Gigaspora rosea</name>
    <dbReference type="NCBI Taxonomy" id="44941"/>
    <lineage>
        <taxon>Eukaryota</taxon>
        <taxon>Fungi</taxon>
        <taxon>Fungi incertae sedis</taxon>
        <taxon>Mucoromycota</taxon>
        <taxon>Glomeromycotina</taxon>
        <taxon>Glomeromycetes</taxon>
        <taxon>Diversisporales</taxon>
        <taxon>Gigasporaceae</taxon>
        <taxon>Gigaspora</taxon>
    </lineage>
</organism>
<feature type="domain" description="Zn(2)-C6 fungal-type" evidence="7">
    <location>
        <begin position="43"/>
        <end position="76"/>
    </location>
</feature>
<dbReference type="GO" id="GO:0008270">
    <property type="term" value="F:zinc ion binding"/>
    <property type="evidence" value="ECO:0007669"/>
    <property type="project" value="InterPro"/>
</dbReference>
<dbReference type="InterPro" id="IPR001138">
    <property type="entry name" value="Zn2Cys6_DnaBD"/>
</dbReference>
<evidence type="ECO:0000256" key="5">
    <source>
        <dbReference type="SAM" id="Coils"/>
    </source>
</evidence>
<dbReference type="GO" id="GO:0000981">
    <property type="term" value="F:DNA-binding transcription factor activity, RNA polymerase II-specific"/>
    <property type="evidence" value="ECO:0007669"/>
    <property type="project" value="InterPro"/>
</dbReference>
<dbReference type="GO" id="GO:0003677">
    <property type="term" value="F:DNA binding"/>
    <property type="evidence" value="ECO:0007669"/>
    <property type="project" value="UniProtKB-KW"/>
</dbReference>
<dbReference type="PROSITE" id="PS50048">
    <property type="entry name" value="ZN2_CY6_FUNGAL_2"/>
    <property type="match status" value="1"/>
</dbReference>
<dbReference type="PANTHER" id="PTHR46910">
    <property type="entry name" value="TRANSCRIPTION FACTOR PDR1"/>
    <property type="match status" value="1"/>
</dbReference>
<dbReference type="GO" id="GO:0005634">
    <property type="term" value="C:nucleus"/>
    <property type="evidence" value="ECO:0007669"/>
    <property type="project" value="UniProtKB-SubCell"/>
</dbReference>
<dbReference type="InterPro" id="IPR050987">
    <property type="entry name" value="AtrR-like"/>
</dbReference>
<dbReference type="PANTHER" id="PTHR46910:SF3">
    <property type="entry name" value="HALOTOLERANCE PROTEIN 9-RELATED"/>
    <property type="match status" value="1"/>
</dbReference>
<evidence type="ECO:0000256" key="3">
    <source>
        <dbReference type="ARBA" id="ARBA00023125"/>
    </source>
</evidence>
<dbReference type="AlphaFoldDB" id="A0A397V7R1"/>
<dbReference type="Gene3D" id="4.10.240.10">
    <property type="entry name" value="Zn(2)-C6 fungal-type DNA-binding domain"/>
    <property type="match status" value="1"/>
</dbReference>
<protein>
    <recommendedName>
        <fullName evidence="7">Zn(2)-C6 fungal-type domain-containing protein</fullName>
    </recommendedName>
</protein>
<dbReference type="InterPro" id="IPR036864">
    <property type="entry name" value="Zn2-C6_fun-type_DNA-bd_sf"/>
</dbReference>
<keyword evidence="4" id="KW-0539">Nucleus</keyword>
<dbReference type="SUPFAM" id="SSF57701">
    <property type="entry name" value="Zn2/Cys6 DNA-binding domain"/>
    <property type="match status" value="1"/>
</dbReference>
<proteinExistence type="predicted"/>
<comment type="caution">
    <text evidence="8">The sequence shown here is derived from an EMBL/GenBank/DDBJ whole genome shotgun (WGS) entry which is preliminary data.</text>
</comment>
<evidence type="ECO:0000256" key="4">
    <source>
        <dbReference type="ARBA" id="ARBA00023242"/>
    </source>
</evidence>
<keyword evidence="2" id="KW-0479">Metal-binding</keyword>
<dbReference type="Proteomes" id="UP000266673">
    <property type="component" value="Unassembled WGS sequence"/>
</dbReference>
<reference evidence="8 9" key="1">
    <citation type="submission" date="2018-06" db="EMBL/GenBank/DDBJ databases">
        <title>Comparative genomics reveals the genomic features of Rhizophagus irregularis, R. cerebriforme, R. diaphanum and Gigaspora rosea, and their symbiotic lifestyle signature.</title>
        <authorList>
            <person name="Morin E."/>
            <person name="San Clemente H."/>
            <person name="Chen E.C.H."/>
            <person name="De La Providencia I."/>
            <person name="Hainaut M."/>
            <person name="Kuo A."/>
            <person name="Kohler A."/>
            <person name="Murat C."/>
            <person name="Tang N."/>
            <person name="Roy S."/>
            <person name="Loubradou J."/>
            <person name="Henrissat B."/>
            <person name="Grigoriev I.V."/>
            <person name="Corradi N."/>
            <person name="Roux C."/>
            <person name="Martin F.M."/>
        </authorList>
    </citation>
    <scope>NUCLEOTIDE SEQUENCE [LARGE SCALE GENOMIC DNA]</scope>
    <source>
        <strain evidence="8 9">DAOM 194757</strain>
    </source>
</reference>
<dbReference type="OrthoDB" id="2437061at2759"/>
<evidence type="ECO:0000259" key="7">
    <source>
        <dbReference type="PROSITE" id="PS50048"/>
    </source>
</evidence>
<evidence type="ECO:0000313" key="9">
    <source>
        <dbReference type="Proteomes" id="UP000266673"/>
    </source>
</evidence>
<gene>
    <name evidence="8" type="ORF">C2G38_2093497</name>
</gene>
<keyword evidence="3" id="KW-0238">DNA-binding</keyword>
<dbReference type="PROSITE" id="PS00463">
    <property type="entry name" value="ZN2_CY6_FUNGAL_1"/>
    <property type="match status" value="1"/>
</dbReference>
<accession>A0A397V7R1</accession>
<feature type="compositionally biased region" description="Polar residues" evidence="6">
    <location>
        <begin position="263"/>
        <end position="272"/>
    </location>
</feature>
<keyword evidence="9" id="KW-1185">Reference proteome</keyword>
<keyword evidence="5" id="KW-0175">Coiled coil</keyword>
<comment type="subcellular location">
    <subcellularLocation>
        <location evidence="1">Nucleus</location>
    </subcellularLocation>
</comment>
<sequence length="383" mass="44173">MEQVLTNQLESSEENGLLSWVEDQSELSQKRLLRKRGKICPNACNKCKRDKKKCDGDFENKKACTNCTDRKKECKFSNVRRKPKTNVQNIQELISRMEMIEKELNKLIEEISLIKHIKNIFFQMINPSITNEQVIELRKRLIEELKKDPENQEFFDDNINIETSSSTLPHFDSYEDLSSESITSPQLESLVNFNDLTPVTEYSTGENASTILDYDYFQQEKQSEEKEQVKETDYSKTEKTSDGKRKSEKQMIKVSKKQRKNTKGTTTKQSGNFPGISVIYPTPKGYETHKFVASENTQYKPSPSPNFHLGMMAVDNNLNTNSSNSNNSNLQATTSTIDSFDPQTSTNIENNFINQFVIQQFLFQNITTDDCNQEEGNFNTMPR</sequence>
<evidence type="ECO:0000256" key="1">
    <source>
        <dbReference type="ARBA" id="ARBA00004123"/>
    </source>
</evidence>
<evidence type="ECO:0000256" key="2">
    <source>
        <dbReference type="ARBA" id="ARBA00022723"/>
    </source>
</evidence>